<sequence>MVDVLDLSFVKEYLDKLDSAREVLIKRSRELTQMSKRVISYCLRGQMDNAYEELTRLSKAYEELISALSDSAELQHSQLLYSVVAEYVEALTFFEVLRNGKLPSVGEVKTHVIPYVLGLADLIGELKRYSLELVRLGKYNESMKYLKLSEDIYESLTSLTYPDVILPGLRRKLDIYRKVIDDWKEFLLDLISRKELKDLLRKHYGSVNEL</sequence>
<evidence type="ECO:0000256" key="1">
    <source>
        <dbReference type="PIRSR" id="PIRSR602848-1"/>
    </source>
</evidence>
<dbReference type="InterPro" id="IPR002848">
    <property type="entry name" value="Translin_fam"/>
</dbReference>
<dbReference type="SUPFAM" id="SSF74784">
    <property type="entry name" value="Translin"/>
    <property type="match status" value="1"/>
</dbReference>
<organism evidence="2 3">
    <name type="scientific">Zestosphaera tikiterensis</name>
    <dbReference type="NCBI Taxonomy" id="1973259"/>
    <lineage>
        <taxon>Archaea</taxon>
        <taxon>Thermoproteota</taxon>
        <taxon>Thermoprotei</taxon>
        <taxon>Desulfurococcales</taxon>
        <taxon>Desulfurococcaceae</taxon>
        <taxon>Zestosphaera</taxon>
    </lineage>
</organism>
<keyword evidence="1" id="KW-0479">Metal-binding</keyword>
<name>A0A2R7Y4S5_9CREN</name>
<dbReference type="Gene3D" id="1.20.58.2140">
    <property type="match status" value="1"/>
</dbReference>
<evidence type="ECO:0008006" key="4">
    <source>
        <dbReference type="Google" id="ProtNLM"/>
    </source>
</evidence>
<evidence type="ECO:0000313" key="2">
    <source>
        <dbReference type="EMBL" id="PUA32528.1"/>
    </source>
</evidence>
<feature type="binding site" evidence="1">
    <location>
        <position position="89"/>
    </location>
    <ligand>
        <name>Mg(2+)</name>
        <dbReference type="ChEBI" id="CHEBI:18420"/>
    </ligand>
</feature>
<dbReference type="GO" id="GO:0043565">
    <property type="term" value="F:sequence-specific DNA binding"/>
    <property type="evidence" value="ECO:0007669"/>
    <property type="project" value="InterPro"/>
</dbReference>
<dbReference type="CDD" id="cd14820">
    <property type="entry name" value="TRAX"/>
    <property type="match status" value="1"/>
</dbReference>
<dbReference type="Proteomes" id="UP000244093">
    <property type="component" value="Unassembled WGS sequence"/>
</dbReference>
<dbReference type="GO" id="GO:0046872">
    <property type="term" value="F:metal ion binding"/>
    <property type="evidence" value="ECO:0007669"/>
    <property type="project" value="UniProtKB-KW"/>
</dbReference>
<proteinExistence type="predicted"/>
<gene>
    <name evidence="2" type="ORF">B7O98_07720</name>
</gene>
<keyword evidence="1" id="KW-0460">Magnesium</keyword>
<dbReference type="InterPro" id="IPR036081">
    <property type="entry name" value="Translin_sf"/>
</dbReference>
<accession>A0A2R7Y4S5</accession>
<dbReference type="EMBL" id="NBVN01000004">
    <property type="protein sequence ID" value="PUA32528.1"/>
    <property type="molecule type" value="Genomic_DNA"/>
</dbReference>
<reference evidence="2 3" key="1">
    <citation type="journal article" date="2018" name="Syst. Appl. Microbiol.">
        <title>A new symbiotic nanoarchaeote (Candidatus Nanoclepta minutus) and its host (Zestosphaera tikiterensis gen. nov., sp. nov.) from a New Zealand hot spring.</title>
        <authorList>
            <person name="St John E."/>
            <person name="Liu Y."/>
            <person name="Podar M."/>
            <person name="Stott M.B."/>
            <person name="Meneghin J."/>
            <person name="Chen Z."/>
            <person name="Lagutin K."/>
            <person name="Mitchell K."/>
            <person name="Reysenbach A.L."/>
        </authorList>
    </citation>
    <scope>NUCLEOTIDE SEQUENCE [LARGE SCALE GENOMIC DNA]</scope>
    <source>
        <strain evidence="2">NZ3</strain>
    </source>
</reference>
<evidence type="ECO:0000313" key="3">
    <source>
        <dbReference type="Proteomes" id="UP000244093"/>
    </source>
</evidence>
<dbReference type="AlphaFoldDB" id="A0A2R7Y4S5"/>
<feature type="binding site" evidence="1">
    <location>
        <position position="125"/>
    </location>
    <ligand>
        <name>Mg(2+)</name>
        <dbReference type="ChEBI" id="CHEBI:18420"/>
    </ligand>
</feature>
<comment type="caution">
    <text evidence="2">The sequence shown here is derived from an EMBL/GenBank/DDBJ whole genome shotgun (WGS) entry which is preliminary data.</text>
</comment>
<protein>
    <recommendedName>
        <fullName evidence="4">Haloacid dehalogenase</fullName>
    </recommendedName>
</protein>
<dbReference type="Pfam" id="PF01997">
    <property type="entry name" value="Translin"/>
    <property type="match status" value="1"/>
</dbReference>
<dbReference type="PANTHER" id="PTHR10741">
    <property type="entry name" value="TRANSLIN AND TRANSLIN ASSOCIATED PROTEIN X"/>
    <property type="match status" value="1"/>
</dbReference>